<dbReference type="NCBIfam" id="TIGR02937">
    <property type="entry name" value="sigma70-ECF"/>
    <property type="match status" value="1"/>
</dbReference>
<protein>
    <submittedName>
        <fullName evidence="7">Sigma-70 family RNA polymerase sigma factor</fullName>
    </submittedName>
</protein>
<dbReference type="Pfam" id="PF04542">
    <property type="entry name" value="Sigma70_r2"/>
    <property type="match status" value="1"/>
</dbReference>
<dbReference type="EMBL" id="JAAIVJ010000003">
    <property type="protein sequence ID" value="NEY90071.1"/>
    <property type="molecule type" value="Genomic_DNA"/>
</dbReference>
<dbReference type="CDD" id="cd06171">
    <property type="entry name" value="Sigma70_r4"/>
    <property type="match status" value="1"/>
</dbReference>
<dbReference type="Gene3D" id="1.10.10.10">
    <property type="entry name" value="Winged helix-like DNA-binding domain superfamily/Winged helix DNA-binding domain"/>
    <property type="match status" value="1"/>
</dbReference>
<evidence type="ECO:0000256" key="2">
    <source>
        <dbReference type="ARBA" id="ARBA00023015"/>
    </source>
</evidence>
<gene>
    <name evidence="7" type="ORF">G4Z14_07140</name>
</gene>
<dbReference type="InterPro" id="IPR013325">
    <property type="entry name" value="RNA_pol_sigma_r2"/>
</dbReference>
<evidence type="ECO:0000256" key="3">
    <source>
        <dbReference type="ARBA" id="ARBA00023082"/>
    </source>
</evidence>
<evidence type="ECO:0000259" key="5">
    <source>
        <dbReference type="Pfam" id="PF04542"/>
    </source>
</evidence>
<dbReference type="GO" id="GO:0016987">
    <property type="term" value="F:sigma factor activity"/>
    <property type="evidence" value="ECO:0007669"/>
    <property type="project" value="UniProtKB-KW"/>
</dbReference>
<dbReference type="SUPFAM" id="SSF88946">
    <property type="entry name" value="Sigma2 domain of RNA polymerase sigma factors"/>
    <property type="match status" value="1"/>
</dbReference>
<name>A0A6M0QST7_9RHOB</name>
<dbReference type="PANTHER" id="PTHR43133:SF62">
    <property type="entry name" value="RNA POLYMERASE SIGMA FACTOR SIGZ"/>
    <property type="match status" value="1"/>
</dbReference>
<keyword evidence="4" id="KW-0804">Transcription</keyword>
<dbReference type="RefSeq" id="WP_164624149.1">
    <property type="nucleotide sequence ID" value="NZ_JAAIVJ010000003.1"/>
</dbReference>
<dbReference type="InterPro" id="IPR039425">
    <property type="entry name" value="RNA_pol_sigma-70-like"/>
</dbReference>
<feature type="domain" description="RNA polymerase sigma factor 70 region 4 type 2" evidence="6">
    <location>
        <begin position="124"/>
        <end position="176"/>
    </location>
</feature>
<keyword evidence="3" id="KW-0731">Sigma factor</keyword>
<keyword evidence="2" id="KW-0805">Transcription regulation</keyword>
<dbReference type="Proteomes" id="UP000477782">
    <property type="component" value="Unassembled WGS sequence"/>
</dbReference>
<keyword evidence="8" id="KW-1185">Reference proteome</keyword>
<evidence type="ECO:0000259" key="6">
    <source>
        <dbReference type="Pfam" id="PF08281"/>
    </source>
</evidence>
<reference evidence="7 8" key="1">
    <citation type="submission" date="2020-02" db="EMBL/GenBank/DDBJ databases">
        <authorList>
            <person name="Chen W.-M."/>
        </authorList>
    </citation>
    <scope>NUCLEOTIDE SEQUENCE [LARGE SCALE GENOMIC DNA]</scope>
    <source>
        <strain evidence="7 8">KMS-5</strain>
    </source>
</reference>
<dbReference type="InterPro" id="IPR007627">
    <property type="entry name" value="RNA_pol_sigma70_r2"/>
</dbReference>
<evidence type="ECO:0000256" key="1">
    <source>
        <dbReference type="ARBA" id="ARBA00010641"/>
    </source>
</evidence>
<dbReference type="SUPFAM" id="SSF88659">
    <property type="entry name" value="Sigma3 and sigma4 domains of RNA polymerase sigma factors"/>
    <property type="match status" value="1"/>
</dbReference>
<sequence length="190" mass="21385">MTGTTATADRHAVLIDRVASGDKAAMAALYHALERPLFAFVQSRLNDPFLSNDILQDVFLDVWRGADRFEARSSVRSWIFGMAWRKVIDVHRASKRLSFSDSLPDQEDESPAALSLIGQEQESRRLRGCMADLKDDHRTAIELAFYHDLGYREISEVMGVPEGTVKTRVFHAKKLLQHCLERSGIKGSVP</sequence>
<proteinExistence type="inferred from homology"/>
<dbReference type="Gene3D" id="1.10.1740.10">
    <property type="match status" value="1"/>
</dbReference>
<comment type="caution">
    <text evidence="7">The sequence shown here is derived from an EMBL/GenBank/DDBJ whole genome shotgun (WGS) entry which is preliminary data.</text>
</comment>
<dbReference type="GO" id="GO:0003677">
    <property type="term" value="F:DNA binding"/>
    <property type="evidence" value="ECO:0007669"/>
    <property type="project" value="InterPro"/>
</dbReference>
<accession>A0A6M0QST7</accession>
<dbReference type="InterPro" id="IPR014284">
    <property type="entry name" value="RNA_pol_sigma-70_dom"/>
</dbReference>
<dbReference type="InterPro" id="IPR013324">
    <property type="entry name" value="RNA_pol_sigma_r3/r4-like"/>
</dbReference>
<dbReference type="AlphaFoldDB" id="A0A6M0QST7"/>
<organism evidence="7 8">
    <name type="scientific">Tabrizicola oligotrophica</name>
    <dbReference type="NCBI Taxonomy" id="2710650"/>
    <lineage>
        <taxon>Bacteria</taxon>
        <taxon>Pseudomonadati</taxon>
        <taxon>Pseudomonadota</taxon>
        <taxon>Alphaproteobacteria</taxon>
        <taxon>Rhodobacterales</taxon>
        <taxon>Paracoccaceae</taxon>
        <taxon>Tabrizicola</taxon>
    </lineage>
</organism>
<evidence type="ECO:0000313" key="8">
    <source>
        <dbReference type="Proteomes" id="UP000477782"/>
    </source>
</evidence>
<dbReference type="Pfam" id="PF08281">
    <property type="entry name" value="Sigma70_r4_2"/>
    <property type="match status" value="1"/>
</dbReference>
<dbReference type="GO" id="GO:0006352">
    <property type="term" value="P:DNA-templated transcription initiation"/>
    <property type="evidence" value="ECO:0007669"/>
    <property type="project" value="InterPro"/>
</dbReference>
<evidence type="ECO:0000313" key="7">
    <source>
        <dbReference type="EMBL" id="NEY90071.1"/>
    </source>
</evidence>
<dbReference type="InterPro" id="IPR013249">
    <property type="entry name" value="RNA_pol_sigma70_r4_t2"/>
</dbReference>
<dbReference type="PANTHER" id="PTHR43133">
    <property type="entry name" value="RNA POLYMERASE ECF-TYPE SIGMA FACTO"/>
    <property type="match status" value="1"/>
</dbReference>
<comment type="similarity">
    <text evidence="1">Belongs to the sigma-70 factor family. ECF subfamily.</text>
</comment>
<evidence type="ECO:0000256" key="4">
    <source>
        <dbReference type="ARBA" id="ARBA00023163"/>
    </source>
</evidence>
<feature type="domain" description="RNA polymerase sigma-70 region 2" evidence="5">
    <location>
        <begin position="29"/>
        <end position="96"/>
    </location>
</feature>
<dbReference type="InterPro" id="IPR036388">
    <property type="entry name" value="WH-like_DNA-bd_sf"/>
</dbReference>